<dbReference type="InterPro" id="IPR029071">
    <property type="entry name" value="Ubiquitin-like_domsf"/>
</dbReference>
<evidence type="ECO:0000313" key="3">
    <source>
        <dbReference type="EMBL" id="KPI40493.1"/>
    </source>
</evidence>
<dbReference type="Pfam" id="PF11976">
    <property type="entry name" value="Rad60-SLD"/>
    <property type="match status" value="1"/>
</dbReference>
<dbReference type="PROSITE" id="PS50053">
    <property type="entry name" value="UBIQUITIN_2"/>
    <property type="match status" value="1"/>
</dbReference>
<evidence type="ECO:0000259" key="2">
    <source>
        <dbReference type="PROSITE" id="PS50053"/>
    </source>
</evidence>
<dbReference type="AlphaFoldDB" id="A0A0N1H4U7"/>
<dbReference type="SUPFAM" id="SSF54236">
    <property type="entry name" value="Ubiquitin-like"/>
    <property type="match status" value="1"/>
</dbReference>
<dbReference type="STRING" id="1664694.A0A0N1H4U7"/>
<dbReference type="InterPro" id="IPR000626">
    <property type="entry name" value="Ubiquitin-like_dom"/>
</dbReference>
<comment type="caution">
    <text evidence="3">The sequence shown here is derived from an EMBL/GenBank/DDBJ whole genome shotgun (WGS) entry which is preliminary data.</text>
</comment>
<dbReference type="SMART" id="SM00213">
    <property type="entry name" value="UBQ"/>
    <property type="match status" value="1"/>
</dbReference>
<dbReference type="InterPro" id="IPR022617">
    <property type="entry name" value="Rad60/SUMO-like_dom"/>
</dbReference>
<dbReference type="GeneID" id="28740110"/>
<proteinExistence type="predicted"/>
<gene>
    <name evidence="3" type="ORF">AB675_7832</name>
</gene>
<organism evidence="3 4">
    <name type="scientific">Cyphellophora attinorum</name>
    <dbReference type="NCBI Taxonomy" id="1664694"/>
    <lineage>
        <taxon>Eukaryota</taxon>
        <taxon>Fungi</taxon>
        <taxon>Dikarya</taxon>
        <taxon>Ascomycota</taxon>
        <taxon>Pezizomycotina</taxon>
        <taxon>Eurotiomycetes</taxon>
        <taxon>Chaetothyriomycetidae</taxon>
        <taxon>Chaetothyriales</taxon>
        <taxon>Cyphellophoraceae</taxon>
        <taxon>Cyphellophora</taxon>
    </lineage>
</organism>
<dbReference type="Proteomes" id="UP000038010">
    <property type="component" value="Unassembled WGS sequence"/>
</dbReference>
<accession>A0A0N1H4U7</accession>
<feature type="domain" description="Ubiquitin-like" evidence="2">
    <location>
        <begin position="31"/>
        <end position="101"/>
    </location>
</feature>
<dbReference type="PANTHER" id="PTHR10562">
    <property type="entry name" value="SMALL UBIQUITIN-RELATED MODIFIER"/>
    <property type="match status" value="1"/>
</dbReference>
<sequence length="105" mass="11797">MTSPKGAATLSATSLSTQEHKDSGGAPAEGERINLNVTDWNDEAFFKIKRTTKLDKLMKVFCDRQGKDPFKVRFLFDGWKVLQGDTPEKLGMRDGDIIEVMRVYA</sequence>
<reference evidence="3 4" key="1">
    <citation type="submission" date="2015-06" db="EMBL/GenBank/DDBJ databases">
        <title>Draft genome of the ant-associated black yeast Phialophora attae CBS 131958.</title>
        <authorList>
            <person name="Moreno L.F."/>
            <person name="Stielow B.J."/>
            <person name="de Hoog S."/>
            <person name="Vicente V.A."/>
            <person name="Weiss V.A."/>
            <person name="de Vries M."/>
            <person name="Cruz L.M."/>
            <person name="Souza E.M."/>
        </authorList>
    </citation>
    <scope>NUCLEOTIDE SEQUENCE [LARGE SCALE GENOMIC DNA]</scope>
    <source>
        <strain evidence="3 4">CBS 131958</strain>
    </source>
</reference>
<evidence type="ECO:0000256" key="1">
    <source>
        <dbReference type="SAM" id="MobiDB-lite"/>
    </source>
</evidence>
<dbReference type="OrthoDB" id="442921at2759"/>
<protein>
    <submittedName>
        <fullName evidence="3">Ubiquitin-like protein SMT3</fullName>
    </submittedName>
</protein>
<dbReference type="EMBL" id="LFJN01000012">
    <property type="protein sequence ID" value="KPI40493.1"/>
    <property type="molecule type" value="Genomic_DNA"/>
</dbReference>
<dbReference type="VEuPathDB" id="FungiDB:AB675_7832"/>
<dbReference type="RefSeq" id="XP_018000456.1">
    <property type="nucleotide sequence ID" value="XM_018148230.1"/>
</dbReference>
<feature type="region of interest" description="Disordered" evidence="1">
    <location>
        <begin position="1"/>
        <end position="31"/>
    </location>
</feature>
<dbReference type="Gene3D" id="3.10.20.90">
    <property type="entry name" value="Phosphatidylinositol 3-kinase Catalytic Subunit, Chain A, domain 1"/>
    <property type="match status" value="1"/>
</dbReference>
<keyword evidence="4" id="KW-1185">Reference proteome</keyword>
<evidence type="ECO:0000313" key="4">
    <source>
        <dbReference type="Proteomes" id="UP000038010"/>
    </source>
</evidence>
<name>A0A0N1H4U7_9EURO</name>